<evidence type="ECO:0000256" key="2">
    <source>
        <dbReference type="ARBA" id="ARBA00022679"/>
    </source>
</evidence>
<dbReference type="PANTHER" id="PTHR12526:SF629">
    <property type="entry name" value="TEICHURONIC ACID BIOSYNTHESIS GLYCOSYLTRANSFERASE TUAH-RELATED"/>
    <property type="match status" value="1"/>
</dbReference>
<dbReference type="CDD" id="cd03794">
    <property type="entry name" value="GT4_WbuB-like"/>
    <property type="match status" value="1"/>
</dbReference>
<dbReference type="KEGG" id="est:DN752_02285"/>
<dbReference type="InterPro" id="IPR028098">
    <property type="entry name" value="Glyco_trans_4-like_N"/>
</dbReference>
<keyword evidence="2 5" id="KW-0808">Transferase</keyword>
<gene>
    <name evidence="5" type="ORF">DN752_02285</name>
</gene>
<sequence>MKLLYLSGAPRVSTQLKADAGGARAHILGVINGFRSLNWDVSEFIVGNRIMKSGHKTDFQKSLSKSYFKRLAADLIRITYGAYNNRISYKMHHQVDCVYERLGAFQLMGMKFRKNGVPWILETNSVLYEEAKNDRKSIILSGICKKMEAKAYHSCDYLVCVTDELKTMVLEHFDIDPGKILVVPNGVDTDRFDPESVSPIREHDDFTVGFVGSMIAWCGVDVLIRAVDILKEEIPIKVTVVGDGLKKNEWENDCANAGLGDTITFVGRKPWNQIPSYIGGFDVCYSGQVATHSGKMYHSPLKIYEYLSMGKPVLAARFQDASKMIQDQQNGFCFKSGDVNDLVEKIRLAYELFKKGKFDPDLIREPVVQSHSWKSRIEFILKETKTLN</sequence>
<name>A0A2Z4IEG4_9BACT</name>
<dbReference type="RefSeq" id="WP_112782477.1">
    <property type="nucleotide sequence ID" value="NZ_CP030041.1"/>
</dbReference>
<organism evidence="5 6">
    <name type="scientific">Echinicola strongylocentroti</name>
    <dbReference type="NCBI Taxonomy" id="1795355"/>
    <lineage>
        <taxon>Bacteria</taxon>
        <taxon>Pseudomonadati</taxon>
        <taxon>Bacteroidota</taxon>
        <taxon>Cytophagia</taxon>
        <taxon>Cytophagales</taxon>
        <taxon>Cyclobacteriaceae</taxon>
        <taxon>Echinicola</taxon>
    </lineage>
</organism>
<evidence type="ECO:0000256" key="1">
    <source>
        <dbReference type="ARBA" id="ARBA00022676"/>
    </source>
</evidence>
<proteinExistence type="predicted"/>
<keyword evidence="1" id="KW-0328">Glycosyltransferase</keyword>
<dbReference type="Proteomes" id="UP000248688">
    <property type="component" value="Chromosome"/>
</dbReference>
<dbReference type="AlphaFoldDB" id="A0A2Z4IEG4"/>
<evidence type="ECO:0000313" key="5">
    <source>
        <dbReference type="EMBL" id="AWW29057.1"/>
    </source>
</evidence>
<feature type="domain" description="Glycosyl transferase family 1" evidence="3">
    <location>
        <begin position="202"/>
        <end position="351"/>
    </location>
</feature>
<accession>A0A2Z4IEG4</accession>
<evidence type="ECO:0000259" key="3">
    <source>
        <dbReference type="Pfam" id="PF00534"/>
    </source>
</evidence>
<dbReference type="GO" id="GO:0016757">
    <property type="term" value="F:glycosyltransferase activity"/>
    <property type="evidence" value="ECO:0007669"/>
    <property type="project" value="UniProtKB-KW"/>
</dbReference>
<dbReference type="OrthoDB" id="832722at2"/>
<dbReference type="SUPFAM" id="SSF53756">
    <property type="entry name" value="UDP-Glycosyltransferase/glycogen phosphorylase"/>
    <property type="match status" value="1"/>
</dbReference>
<evidence type="ECO:0000259" key="4">
    <source>
        <dbReference type="Pfam" id="PF13439"/>
    </source>
</evidence>
<dbReference type="PANTHER" id="PTHR12526">
    <property type="entry name" value="GLYCOSYLTRANSFERASE"/>
    <property type="match status" value="1"/>
</dbReference>
<dbReference type="InterPro" id="IPR001296">
    <property type="entry name" value="Glyco_trans_1"/>
</dbReference>
<feature type="domain" description="Glycosyltransferase subfamily 4-like N-terminal" evidence="4">
    <location>
        <begin position="21"/>
        <end position="191"/>
    </location>
</feature>
<reference evidence="5 6" key="1">
    <citation type="submission" date="2018-06" db="EMBL/GenBank/DDBJ databases">
        <title>Echinicola strongylocentroti sp. nov., isolated from a sea urchin Strongylocentrotus intermedius.</title>
        <authorList>
            <person name="Bae S.S."/>
        </authorList>
    </citation>
    <scope>NUCLEOTIDE SEQUENCE [LARGE SCALE GENOMIC DNA]</scope>
    <source>
        <strain evidence="5 6">MEBiC08714</strain>
    </source>
</reference>
<keyword evidence="6" id="KW-1185">Reference proteome</keyword>
<dbReference type="Pfam" id="PF00534">
    <property type="entry name" value="Glycos_transf_1"/>
    <property type="match status" value="1"/>
</dbReference>
<dbReference type="Gene3D" id="3.40.50.2000">
    <property type="entry name" value="Glycogen Phosphorylase B"/>
    <property type="match status" value="2"/>
</dbReference>
<protein>
    <submittedName>
        <fullName evidence="5">Glycosyltransferase WbuB</fullName>
    </submittedName>
</protein>
<dbReference type="Pfam" id="PF13439">
    <property type="entry name" value="Glyco_transf_4"/>
    <property type="match status" value="1"/>
</dbReference>
<evidence type="ECO:0000313" key="6">
    <source>
        <dbReference type="Proteomes" id="UP000248688"/>
    </source>
</evidence>
<dbReference type="EMBL" id="CP030041">
    <property type="protein sequence ID" value="AWW29057.1"/>
    <property type="molecule type" value="Genomic_DNA"/>
</dbReference>